<dbReference type="RefSeq" id="WP_157589796.1">
    <property type="nucleotide sequence ID" value="NZ_WPIN01000019.1"/>
</dbReference>
<keyword evidence="1" id="KW-1133">Transmembrane helix</keyword>
<evidence type="ECO:0000313" key="2">
    <source>
        <dbReference type="EMBL" id="MVM34984.1"/>
    </source>
</evidence>
<keyword evidence="1" id="KW-0812">Transmembrane</keyword>
<evidence type="ECO:0000313" key="3">
    <source>
        <dbReference type="Proteomes" id="UP000436006"/>
    </source>
</evidence>
<reference evidence="2 3" key="1">
    <citation type="submission" date="2019-12" db="EMBL/GenBank/DDBJ databases">
        <title>Spirosoma sp. HMF4905 genome sequencing and assembly.</title>
        <authorList>
            <person name="Kang H."/>
            <person name="Cha I."/>
            <person name="Kim H."/>
            <person name="Joh K."/>
        </authorList>
    </citation>
    <scope>NUCLEOTIDE SEQUENCE [LARGE SCALE GENOMIC DNA]</scope>
    <source>
        <strain evidence="2 3">HMF4905</strain>
    </source>
</reference>
<protein>
    <submittedName>
        <fullName evidence="2">Uncharacterized protein</fullName>
    </submittedName>
</protein>
<name>A0A7K1SMG6_9BACT</name>
<gene>
    <name evidence="2" type="ORF">GO755_33460</name>
</gene>
<dbReference type="EMBL" id="WPIN01000019">
    <property type="protein sequence ID" value="MVM34984.1"/>
    <property type="molecule type" value="Genomic_DNA"/>
</dbReference>
<dbReference type="AlphaFoldDB" id="A0A7K1SMG6"/>
<organism evidence="2 3">
    <name type="scientific">Spirosoma arboris</name>
    <dbReference type="NCBI Taxonomy" id="2682092"/>
    <lineage>
        <taxon>Bacteria</taxon>
        <taxon>Pseudomonadati</taxon>
        <taxon>Bacteroidota</taxon>
        <taxon>Cytophagia</taxon>
        <taxon>Cytophagales</taxon>
        <taxon>Cytophagaceae</taxon>
        <taxon>Spirosoma</taxon>
    </lineage>
</organism>
<dbReference type="Proteomes" id="UP000436006">
    <property type="component" value="Unassembled WGS sequence"/>
</dbReference>
<comment type="caution">
    <text evidence="2">The sequence shown here is derived from an EMBL/GenBank/DDBJ whole genome shotgun (WGS) entry which is preliminary data.</text>
</comment>
<sequence length="154" mass="17322">MLPKIRVPDSVKNALAYRPLQYALLIAGVLLVVYFIGRNSGKGVTVSYPASPTKDPVTDDFVSKQAPNILDALFQAFDGWSLDVDEKTLAVEKILFLTDNQLVYIFNQYNQRYLAGKGQTLYTVIDGEYFGPIGLAAQRKREILKRMRELGMDK</sequence>
<keyword evidence="3" id="KW-1185">Reference proteome</keyword>
<proteinExistence type="predicted"/>
<feature type="transmembrane region" description="Helical" evidence="1">
    <location>
        <begin position="20"/>
        <end position="37"/>
    </location>
</feature>
<evidence type="ECO:0000256" key="1">
    <source>
        <dbReference type="SAM" id="Phobius"/>
    </source>
</evidence>
<accession>A0A7K1SMG6</accession>
<keyword evidence="1" id="KW-0472">Membrane</keyword>